<dbReference type="NCBIfam" id="TIGR01141">
    <property type="entry name" value="hisC"/>
    <property type="match status" value="1"/>
</dbReference>
<keyword evidence="7 9" id="KW-0663">Pyridoxal phosphate</keyword>
<evidence type="ECO:0000256" key="7">
    <source>
        <dbReference type="ARBA" id="ARBA00022898"/>
    </source>
</evidence>
<comment type="cofactor">
    <cofactor evidence="1 9">
        <name>pyridoxal 5'-phosphate</name>
        <dbReference type="ChEBI" id="CHEBI:597326"/>
    </cofactor>
</comment>
<dbReference type="Gene3D" id="3.90.1150.10">
    <property type="entry name" value="Aspartate Aminotransferase, domain 1"/>
    <property type="match status" value="1"/>
</dbReference>
<evidence type="ECO:0000256" key="4">
    <source>
        <dbReference type="ARBA" id="ARBA00022576"/>
    </source>
</evidence>
<dbReference type="Pfam" id="PF00155">
    <property type="entry name" value="Aminotran_1_2"/>
    <property type="match status" value="1"/>
</dbReference>
<dbReference type="CDD" id="cd00609">
    <property type="entry name" value="AAT_like"/>
    <property type="match status" value="1"/>
</dbReference>
<organism evidence="11 12">
    <name type="scientific">Clostridium tagluense</name>
    <dbReference type="NCBI Taxonomy" id="360422"/>
    <lineage>
        <taxon>Bacteria</taxon>
        <taxon>Bacillati</taxon>
        <taxon>Bacillota</taxon>
        <taxon>Clostridia</taxon>
        <taxon>Eubacteriales</taxon>
        <taxon>Clostridiaceae</taxon>
        <taxon>Clostridium</taxon>
    </lineage>
</organism>
<dbReference type="RefSeq" id="WP_125004227.1">
    <property type="nucleotide sequence ID" value="NZ_BHYK01000024.1"/>
</dbReference>
<evidence type="ECO:0000256" key="5">
    <source>
        <dbReference type="ARBA" id="ARBA00022605"/>
    </source>
</evidence>
<evidence type="ECO:0000256" key="3">
    <source>
        <dbReference type="ARBA" id="ARBA00011738"/>
    </source>
</evidence>
<evidence type="ECO:0000313" key="11">
    <source>
        <dbReference type="EMBL" id="GCD11958.1"/>
    </source>
</evidence>
<dbReference type="InterPro" id="IPR015421">
    <property type="entry name" value="PyrdxlP-dep_Trfase_major"/>
</dbReference>
<dbReference type="GO" id="GO:0000105">
    <property type="term" value="P:L-histidine biosynthetic process"/>
    <property type="evidence" value="ECO:0007669"/>
    <property type="project" value="UniProtKB-UniRule"/>
</dbReference>
<gene>
    <name evidence="11" type="primary">hisC_2</name>
    <name evidence="9" type="synonym">hisC</name>
    <name evidence="11" type="ORF">Ctaglu_35810</name>
</gene>
<reference evidence="11 12" key="1">
    <citation type="submission" date="2018-11" db="EMBL/GenBank/DDBJ databases">
        <title>Genome sequencing and assembly of Clostridium tagluense strain A121.</title>
        <authorList>
            <person name="Murakami T."/>
            <person name="Segawa T."/>
            <person name="Shcherbakova V.A."/>
            <person name="Mori H."/>
            <person name="Yoshimura Y."/>
        </authorList>
    </citation>
    <scope>NUCLEOTIDE SEQUENCE [LARGE SCALE GENOMIC DNA]</scope>
    <source>
        <strain evidence="11 12">A121</strain>
    </source>
</reference>
<comment type="caution">
    <text evidence="11">The sequence shown here is derived from an EMBL/GenBank/DDBJ whole genome shotgun (WGS) entry which is preliminary data.</text>
</comment>
<keyword evidence="5 9" id="KW-0028">Amino-acid biosynthesis</keyword>
<dbReference type="HAMAP" id="MF_01023">
    <property type="entry name" value="HisC_aminotrans_2"/>
    <property type="match status" value="1"/>
</dbReference>
<dbReference type="InterPro" id="IPR015424">
    <property type="entry name" value="PyrdxlP-dep_Trfase"/>
</dbReference>
<keyword evidence="8 9" id="KW-0368">Histidine biosynthesis</keyword>
<dbReference type="Gene3D" id="3.40.640.10">
    <property type="entry name" value="Type I PLP-dependent aspartate aminotransferase-like (Major domain)"/>
    <property type="match status" value="1"/>
</dbReference>
<keyword evidence="6 9" id="KW-0808">Transferase</keyword>
<dbReference type="Proteomes" id="UP000287872">
    <property type="component" value="Unassembled WGS sequence"/>
</dbReference>
<sequence>MIQDYFRSDLSDFKSYKVSKNDYKVRMDANECFSNLPQEIRMKIAWAIEECIFNRYPDAGASMVCELYAQYSNVKSINVMAGNGSDECIQIIANTFLNTGDKVAVQSPDFSMYGLYTRVAGGIPIEIPLGDEFKLDVDGFISIVNKEKVKIVFLSNPNNPTGGIIKRDDIIKIIEGCSCIVVIDEAYFEFYGETIVDKICAYENLIVLRTCSKIGLAAIRLGFLITSPILMGELKKVKPPYNVNAISQCIACVILKDSEIIYKNVERILLERKYLWQKLSNINGIKLYNAQANFILIGVENAQIMKQRLLDAGINIRSFTAITLQNCLRITIGSREENQCLINNISQENIGNI</sequence>
<dbReference type="PANTHER" id="PTHR42885">
    <property type="entry name" value="HISTIDINOL-PHOSPHATE AMINOTRANSFERASE-RELATED"/>
    <property type="match status" value="1"/>
</dbReference>
<evidence type="ECO:0000256" key="6">
    <source>
        <dbReference type="ARBA" id="ARBA00022679"/>
    </source>
</evidence>
<feature type="modified residue" description="N6-(pyridoxal phosphate)lysine" evidence="9">
    <location>
        <position position="213"/>
    </location>
</feature>
<dbReference type="InterPro" id="IPR004839">
    <property type="entry name" value="Aminotransferase_I/II_large"/>
</dbReference>
<evidence type="ECO:0000256" key="2">
    <source>
        <dbReference type="ARBA" id="ARBA00007970"/>
    </source>
</evidence>
<evidence type="ECO:0000259" key="10">
    <source>
        <dbReference type="Pfam" id="PF00155"/>
    </source>
</evidence>
<evidence type="ECO:0000256" key="8">
    <source>
        <dbReference type="ARBA" id="ARBA00023102"/>
    </source>
</evidence>
<dbReference type="OrthoDB" id="9813612at2"/>
<dbReference type="PANTHER" id="PTHR42885:SF2">
    <property type="entry name" value="HISTIDINOL-PHOSPHATE AMINOTRANSFERASE"/>
    <property type="match status" value="1"/>
</dbReference>
<name>A0A401UR38_9CLOT</name>
<dbReference type="GO" id="GO:0030170">
    <property type="term" value="F:pyridoxal phosphate binding"/>
    <property type="evidence" value="ECO:0007669"/>
    <property type="project" value="InterPro"/>
</dbReference>
<dbReference type="EC" id="2.6.1.9" evidence="9"/>
<dbReference type="GO" id="GO:0004400">
    <property type="term" value="F:histidinol-phosphate transaminase activity"/>
    <property type="evidence" value="ECO:0007669"/>
    <property type="project" value="UniProtKB-UniRule"/>
</dbReference>
<proteinExistence type="inferred from homology"/>
<evidence type="ECO:0000256" key="9">
    <source>
        <dbReference type="HAMAP-Rule" id="MF_01023"/>
    </source>
</evidence>
<dbReference type="SUPFAM" id="SSF53383">
    <property type="entry name" value="PLP-dependent transferases"/>
    <property type="match status" value="1"/>
</dbReference>
<comment type="pathway">
    <text evidence="9">Amino-acid biosynthesis; L-histidine biosynthesis; L-histidine from 5-phospho-alpha-D-ribose 1-diphosphate: step 7/9.</text>
</comment>
<evidence type="ECO:0000256" key="1">
    <source>
        <dbReference type="ARBA" id="ARBA00001933"/>
    </source>
</evidence>
<protein>
    <recommendedName>
        <fullName evidence="9">Histidinol-phosphate aminotransferase</fullName>
        <ecNumber evidence="9">2.6.1.9</ecNumber>
    </recommendedName>
    <alternativeName>
        <fullName evidence="9">Imidazole acetol-phosphate transaminase</fullName>
    </alternativeName>
</protein>
<dbReference type="InterPro" id="IPR005861">
    <property type="entry name" value="HisP_aminotrans"/>
</dbReference>
<dbReference type="UniPathway" id="UPA00031">
    <property type="reaction ID" value="UER00012"/>
</dbReference>
<comment type="catalytic activity">
    <reaction evidence="9">
        <text>L-histidinol phosphate + 2-oxoglutarate = 3-(imidazol-4-yl)-2-oxopropyl phosphate + L-glutamate</text>
        <dbReference type="Rhea" id="RHEA:23744"/>
        <dbReference type="ChEBI" id="CHEBI:16810"/>
        <dbReference type="ChEBI" id="CHEBI:29985"/>
        <dbReference type="ChEBI" id="CHEBI:57766"/>
        <dbReference type="ChEBI" id="CHEBI:57980"/>
        <dbReference type="EC" id="2.6.1.9"/>
    </reaction>
</comment>
<dbReference type="InterPro" id="IPR015422">
    <property type="entry name" value="PyrdxlP-dep_Trfase_small"/>
</dbReference>
<feature type="domain" description="Aminotransferase class I/classII large" evidence="10">
    <location>
        <begin position="27"/>
        <end position="344"/>
    </location>
</feature>
<keyword evidence="4 9" id="KW-0032">Aminotransferase</keyword>
<keyword evidence="12" id="KW-1185">Reference proteome</keyword>
<dbReference type="AlphaFoldDB" id="A0A401UR38"/>
<dbReference type="EMBL" id="BHYK01000024">
    <property type="protein sequence ID" value="GCD11958.1"/>
    <property type="molecule type" value="Genomic_DNA"/>
</dbReference>
<comment type="subunit">
    <text evidence="3 9">Homodimer.</text>
</comment>
<comment type="similarity">
    <text evidence="2 9">Belongs to the class-II pyridoxal-phosphate-dependent aminotransferase family. Histidinol-phosphate aminotransferase subfamily.</text>
</comment>
<accession>A0A401UR38</accession>
<evidence type="ECO:0000313" key="12">
    <source>
        <dbReference type="Proteomes" id="UP000287872"/>
    </source>
</evidence>